<dbReference type="EMBL" id="CP043538">
    <property type="protein sequence ID" value="QGY06180.1"/>
    <property type="molecule type" value="Genomic_DNA"/>
</dbReference>
<dbReference type="KEGG" id="mmes:MMSR116_13995"/>
<accession>A0A6B9FU80</accession>
<evidence type="ECO:0000256" key="1">
    <source>
        <dbReference type="SAM" id="SignalP"/>
    </source>
</evidence>
<proteinExistence type="predicted"/>
<dbReference type="Pfam" id="PF02643">
    <property type="entry name" value="DUF192"/>
    <property type="match status" value="1"/>
</dbReference>
<dbReference type="Proteomes" id="UP000012488">
    <property type="component" value="Chromosome"/>
</dbReference>
<feature type="chain" id="PRO_5025355053" evidence="1">
    <location>
        <begin position="21"/>
        <end position="155"/>
    </location>
</feature>
<sequence length="155" mass="16706">MIAAGLACLVVLAPVASVHAQAAARAASVKGEPLTIVTKSGPKRFEVEVMRDDAGRSRGLMFRRTMAPDHGMLFDFERDEPVTMWMKNTYLPLDMVFIRSDGTISRIAADTEPLSTAIIPSGSPVLAVLELNAGTAAKLGIQAGDRIEHPMFKVR</sequence>
<dbReference type="InterPro" id="IPR003795">
    <property type="entry name" value="DUF192"/>
</dbReference>
<dbReference type="RefSeq" id="WP_051072119.1">
    <property type="nucleotide sequence ID" value="NZ_CP043538.1"/>
</dbReference>
<dbReference type="PANTHER" id="PTHR37953">
    <property type="entry name" value="UPF0127 PROTEIN MJ1496"/>
    <property type="match status" value="1"/>
</dbReference>
<feature type="signal peptide" evidence="1">
    <location>
        <begin position="1"/>
        <end position="20"/>
    </location>
</feature>
<keyword evidence="1" id="KW-0732">Signal</keyword>
<dbReference type="Gene3D" id="2.60.120.1140">
    <property type="entry name" value="Protein of unknown function DUF192"/>
    <property type="match status" value="1"/>
</dbReference>
<organism evidence="2 3">
    <name type="scientific">Methylobacterium mesophilicum SR1.6/6</name>
    <dbReference type="NCBI Taxonomy" id="908290"/>
    <lineage>
        <taxon>Bacteria</taxon>
        <taxon>Pseudomonadati</taxon>
        <taxon>Pseudomonadota</taxon>
        <taxon>Alphaproteobacteria</taxon>
        <taxon>Hyphomicrobiales</taxon>
        <taxon>Methylobacteriaceae</taxon>
        <taxon>Methylobacterium</taxon>
    </lineage>
</organism>
<gene>
    <name evidence="2" type="ORF">MMSR116_13995</name>
</gene>
<dbReference type="OrthoDB" id="9808290at2"/>
<reference evidence="2 3" key="2">
    <citation type="journal article" date="2013" name="Genome Announc.">
        <title>Draft Genome Sequence of Methylobacterium mesophilicum Strain SR1.6/6, Isolated from Citrus sinensis.</title>
        <authorList>
            <person name="Marinho Almeida D."/>
            <person name="Dini-Andreote F."/>
            <person name="Camargo Neves A.A."/>
            <person name="Juca Ramos R.T."/>
            <person name="Andreote F.D."/>
            <person name="Carneiro A.R."/>
            <person name="Oliveira de Souza Lima A."/>
            <person name="Caracciolo Gomes de Sa P.H."/>
            <person name="Ribeiro Barbosa M.S."/>
            <person name="Araujo W.L."/>
            <person name="Silva A."/>
        </authorList>
    </citation>
    <scope>NUCLEOTIDE SEQUENCE [LARGE SCALE GENOMIC DNA]</scope>
    <source>
        <strain evidence="2 3">SR1.6/6</strain>
    </source>
</reference>
<reference evidence="2 3" key="1">
    <citation type="journal article" date="2012" name="Genet. Mol. Biol.">
        <title>Analysis of 16S rRNA and mxaF genes revealing insights into Methylobacterium niche-specific plant association.</title>
        <authorList>
            <person name="Dourado M.N."/>
            <person name="Andreote F.D."/>
            <person name="Dini-Andreote F."/>
            <person name="Conti R."/>
            <person name="Araujo J.M."/>
            <person name="Araujo W.L."/>
        </authorList>
    </citation>
    <scope>NUCLEOTIDE SEQUENCE [LARGE SCALE GENOMIC DNA]</scope>
    <source>
        <strain evidence="2 3">SR1.6/6</strain>
    </source>
</reference>
<dbReference type="PANTHER" id="PTHR37953:SF1">
    <property type="entry name" value="UPF0127 PROTEIN MJ1496"/>
    <property type="match status" value="1"/>
</dbReference>
<name>A0A6B9FU80_9HYPH</name>
<protein>
    <submittedName>
        <fullName evidence="2">DUF192 domain-containing protein</fullName>
    </submittedName>
</protein>
<dbReference type="AlphaFoldDB" id="A0A6B9FU80"/>
<evidence type="ECO:0000313" key="3">
    <source>
        <dbReference type="Proteomes" id="UP000012488"/>
    </source>
</evidence>
<dbReference type="InterPro" id="IPR038695">
    <property type="entry name" value="Saro_0823-like_sf"/>
</dbReference>
<evidence type="ECO:0000313" key="2">
    <source>
        <dbReference type="EMBL" id="QGY06180.1"/>
    </source>
</evidence>